<dbReference type="SUPFAM" id="SSF51395">
    <property type="entry name" value="FMN-linked oxidoreductases"/>
    <property type="match status" value="1"/>
</dbReference>
<dbReference type="NCBIfam" id="TIGR00742">
    <property type="entry name" value="yjbN"/>
    <property type="match status" value="1"/>
</dbReference>
<evidence type="ECO:0000256" key="3">
    <source>
        <dbReference type="ARBA" id="ARBA00022630"/>
    </source>
</evidence>
<dbReference type="PROSITE" id="PS01136">
    <property type="entry name" value="UPF0034"/>
    <property type="match status" value="1"/>
</dbReference>
<evidence type="ECO:0000256" key="5">
    <source>
        <dbReference type="ARBA" id="ARBA00022694"/>
    </source>
</evidence>
<evidence type="ECO:0000256" key="12">
    <source>
        <dbReference type="PIRSR" id="PIRSR006621-1"/>
    </source>
</evidence>
<dbReference type="Proteomes" id="UP000095342">
    <property type="component" value="Chromosome"/>
</dbReference>
<comment type="caution">
    <text evidence="10">Lacks conserved residue(s) required for the propagation of feature annotation.</text>
</comment>
<name>A0A1D8K7M3_9GAMM</name>
<evidence type="ECO:0000256" key="1">
    <source>
        <dbReference type="ARBA" id="ARBA00001917"/>
    </source>
</evidence>
<feature type="binding site" evidence="10 13">
    <location>
        <begin position="16"/>
        <end position="18"/>
    </location>
    <ligand>
        <name>FMN</name>
        <dbReference type="ChEBI" id="CHEBI:58210"/>
    </ligand>
</feature>
<gene>
    <name evidence="10" type="primary">dusA</name>
    <name evidence="15" type="ORF">BJI67_07725</name>
</gene>
<dbReference type="CDD" id="cd02801">
    <property type="entry name" value="DUS_like_FMN"/>
    <property type="match status" value="1"/>
</dbReference>
<comment type="catalytic activity">
    <reaction evidence="10">
        <text>5,6-dihydrouridine(20a) in tRNA + NAD(+) = uridine(20a) in tRNA + NADH + H(+)</text>
        <dbReference type="Rhea" id="RHEA:53348"/>
        <dbReference type="Rhea" id="RHEA-COMP:13535"/>
        <dbReference type="Rhea" id="RHEA-COMP:13536"/>
        <dbReference type="ChEBI" id="CHEBI:15378"/>
        <dbReference type="ChEBI" id="CHEBI:57540"/>
        <dbReference type="ChEBI" id="CHEBI:57945"/>
        <dbReference type="ChEBI" id="CHEBI:65315"/>
        <dbReference type="ChEBI" id="CHEBI:74443"/>
    </reaction>
</comment>
<feature type="binding site" evidence="10 13">
    <location>
        <begin position="232"/>
        <end position="233"/>
    </location>
    <ligand>
        <name>FMN</name>
        <dbReference type="ChEBI" id="CHEBI:58210"/>
    </ligand>
</feature>
<keyword evidence="2 10" id="KW-0820">tRNA-binding</keyword>
<feature type="binding site" evidence="10 13">
    <location>
        <position position="138"/>
    </location>
    <ligand>
        <name>FMN</name>
        <dbReference type="ChEBI" id="CHEBI:58210"/>
    </ligand>
</feature>
<dbReference type="InterPro" id="IPR035587">
    <property type="entry name" value="DUS-like_FMN-bd"/>
</dbReference>
<comment type="similarity">
    <text evidence="11">Belongs to the dus family.</text>
</comment>
<dbReference type="GO" id="GO:0102266">
    <property type="term" value="F:tRNA-dihydrouridine20a synthase activity"/>
    <property type="evidence" value="ECO:0007669"/>
    <property type="project" value="RHEA"/>
</dbReference>
<feature type="site" description="Interacts with tRNA" evidence="10">
    <location>
        <position position="96"/>
    </location>
</feature>
<dbReference type="EMBL" id="CP017448">
    <property type="protein sequence ID" value="AOV16969.1"/>
    <property type="molecule type" value="Genomic_DNA"/>
</dbReference>
<keyword evidence="4 10" id="KW-0288">FMN</keyword>
<dbReference type="RefSeq" id="WP_070072549.1">
    <property type="nucleotide sequence ID" value="NZ_CP017448.1"/>
</dbReference>
<comment type="similarity">
    <text evidence="10">Belongs to the Dus family. DusA subfamily.</text>
</comment>
<dbReference type="EC" id="1.3.1.91" evidence="10"/>
<sequence>MPESRPDLSRRLSVAPMMDYTDRHARYLLRLITRRTLLYTEMVTSAALTHGDAERLLAFNAEEHPVALQLGGSDPAELAAAARLGEHFGYDEINLNVGCPSDRVQAGRFGACLLAEPDTVADCIAAMRDVTARPVTVKTRIGVDDLDSYEHLCAFVERVAAAGCASFILHARKAWLKGLSPRENRDIPPLDYARVYRLKRDFPDFEIAINGGIADLDEALLHLRHVDGAMIGRAAYHNPWMLAEADARIFGETRSMTPTRASVLADYRDYCERELARGTPLSHMTRHLMGLVQGLPGARRFRRILSEQVRGSGVTPRLIDTAWAAIGEIGEVRNAG</sequence>
<feature type="binding site" evidence="10 13">
    <location>
        <position position="170"/>
    </location>
    <ligand>
        <name>FMN</name>
        <dbReference type="ChEBI" id="CHEBI:58210"/>
    </ligand>
</feature>
<comment type="catalytic activity">
    <reaction evidence="10">
        <text>5,6-dihydrouridine(20a) in tRNA + NADP(+) = uridine(20a) in tRNA + NADPH + H(+)</text>
        <dbReference type="Rhea" id="RHEA:53344"/>
        <dbReference type="Rhea" id="RHEA-COMP:13535"/>
        <dbReference type="Rhea" id="RHEA-COMP:13536"/>
        <dbReference type="ChEBI" id="CHEBI:15378"/>
        <dbReference type="ChEBI" id="CHEBI:57783"/>
        <dbReference type="ChEBI" id="CHEBI:58349"/>
        <dbReference type="ChEBI" id="CHEBI:65315"/>
        <dbReference type="ChEBI" id="CHEBI:74443"/>
    </reaction>
</comment>
<dbReference type="InterPro" id="IPR018517">
    <property type="entry name" value="tRNA_hU_synthase_CS"/>
</dbReference>
<feature type="site" description="Interacts with tRNA" evidence="10">
    <location>
        <position position="185"/>
    </location>
</feature>
<dbReference type="Gene3D" id="3.20.20.70">
    <property type="entry name" value="Aldolase class I"/>
    <property type="match status" value="1"/>
</dbReference>
<dbReference type="NCBIfam" id="NF008774">
    <property type="entry name" value="PRK11815.1"/>
    <property type="match status" value="1"/>
</dbReference>
<dbReference type="HAMAP" id="MF_02041">
    <property type="entry name" value="DusA_subfam"/>
    <property type="match status" value="1"/>
</dbReference>
<organism evidence="15 16">
    <name type="scientific">Acidihalobacter aeolianus</name>
    <dbReference type="NCBI Taxonomy" id="2792603"/>
    <lineage>
        <taxon>Bacteria</taxon>
        <taxon>Pseudomonadati</taxon>
        <taxon>Pseudomonadota</taxon>
        <taxon>Gammaproteobacteria</taxon>
        <taxon>Chromatiales</taxon>
        <taxon>Ectothiorhodospiraceae</taxon>
        <taxon>Acidihalobacter</taxon>
    </lineage>
</organism>
<dbReference type="Pfam" id="PF01207">
    <property type="entry name" value="Dus"/>
    <property type="match status" value="1"/>
</dbReference>
<evidence type="ECO:0000256" key="2">
    <source>
        <dbReference type="ARBA" id="ARBA00022555"/>
    </source>
</evidence>
<evidence type="ECO:0000256" key="4">
    <source>
        <dbReference type="ARBA" id="ARBA00022643"/>
    </source>
</evidence>
<evidence type="ECO:0000313" key="16">
    <source>
        <dbReference type="Proteomes" id="UP000095342"/>
    </source>
</evidence>
<dbReference type="PANTHER" id="PTHR42907:SF1">
    <property type="entry name" value="FMN-LINKED OXIDOREDUCTASES SUPERFAMILY PROTEIN"/>
    <property type="match status" value="1"/>
</dbReference>
<evidence type="ECO:0000256" key="9">
    <source>
        <dbReference type="ARBA" id="ARBA00058013"/>
    </source>
</evidence>
<evidence type="ECO:0000259" key="14">
    <source>
        <dbReference type="Pfam" id="PF01207"/>
    </source>
</evidence>
<dbReference type="Gene3D" id="1.20.120.1460">
    <property type="match status" value="1"/>
</dbReference>
<feature type="site" description="Interacts with tRNA; defines subfamily-specific binding signature" evidence="10">
    <location>
        <position position="299"/>
    </location>
</feature>
<feature type="domain" description="DUS-like FMN-binding" evidence="14">
    <location>
        <begin position="14"/>
        <end position="309"/>
    </location>
</feature>
<evidence type="ECO:0000256" key="6">
    <source>
        <dbReference type="ARBA" id="ARBA00022857"/>
    </source>
</evidence>
<proteinExistence type="inferred from homology"/>
<dbReference type="InterPro" id="IPR013785">
    <property type="entry name" value="Aldolase_TIM"/>
</dbReference>
<dbReference type="KEGG" id="aaeo:BJI67_07725"/>
<comment type="function">
    <text evidence="9 10">Catalyzes the synthesis of 5,6-dihydrouridine (D), a modified base found in the D-loop of most tRNAs, via the reduction of the C5-C6 double bond in target uridines. Specifically modifies U20 and U20a in tRNAs.</text>
</comment>
<dbReference type="GO" id="GO:0010181">
    <property type="term" value="F:FMN binding"/>
    <property type="evidence" value="ECO:0007669"/>
    <property type="project" value="UniProtKB-UniRule"/>
</dbReference>
<keyword evidence="16" id="KW-1185">Reference proteome</keyword>
<feature type="binding site" evidence="10 13">
    <location>
        <position position="69"/>
    </location>
    <ligand>
        <name>FMN</name>
        <dbReference type="ChEBI" id="CHEBI:58210"/>
    </ligand>
</feature>
<reference evidence="15 16" key="1">
    <citation type="submission" date="2016-09" db="EMBL/GenBank/DDBJ databases">
        <title>Acidihalobacter prosperus V6 (DSM14174).</title>
        <authorList>
            <person name="Khaleque H.N."/>
            <person name="Ramsay J.P."/>
            <person name="Murphy R.J.T."/>
            <person name="Kaksonen A.H."/>
            <person name="Boxall N.J."/>
            <person name="Watkin E.L.J."/>
        </authorList>
    </citation>
    <scope>NUCLEOTIDE SEQUENCE [LARGE SCALE GENOMIC DNA]</scope>
    <source>
        <strain evidence="15 16">V6</strain>
    </source>
</reference>
<keyword evidence="5 10" id="KW-0819">tRNA processing</keyword>
<dbReference type="FunFam" id="3.20.20.70:FF:000083">
    <property type="entry name" value="tRNA-dihydrouridine(20/20a) synthase"/>
    <property type="match status" value="1"/>
</dbReference>
<evidence type="ECO:0000313" key="15">
    <source>
        <dbReference type="EMBL" id="AOV16969.1"/>
    </source>
</evidence>
<feature type="active site" description="Proton donor" evidence="10 12">
    <location>
        <position position="99"/>
    </location>
</feature>
<feature type="site" description="Interacts with tRNA; defines subfamily-specific binding signature" evidence="10">
    <location>
        <position position="302"/>
    </location>
</feature>
<evidence type="ECO:0000256" key="10">
    <source>
        <dbReference type="HAMAP-Rule" id="MF_02041"/>
    </source>
</evidence>
<keyword evidence="8 10" id="KW-0560">Oxidoreductase</keyword>
<evidence type="ECO:0000256" key="8">
    <source>
        <dbReference type="ARBA" id="ARBA00023002"/>
    </source>
</evidence>
<protein>
    <recommendedName>
        <fullName evidence="10">tRNA-dihydrouridine(20/20a) synthase</fullName>
        <ecNumber evidence="10">1.3.1.91</ecNumber>
    </recommendedName>
    <alternativeName>
        <fullName evidence="10">U20-specific dihydrouridine synthase</fullName>
        <shortName evidence="10">U20-specific Dus</shortName>
    </alternativeName>
    <alternativeName>
        <fullName evidence="10">tRNA-dihydrouridine synthase A</fullName>
    </alternativeName>
</protein>
<comment type="cofactor">
    <cofactor evidence="1 10 11 13">
        <name>FMN</name>
        <dbReference type="ChEBI" id="CHEBI:58210"/>
    </cofactor>
</comment>
<evidence type="ECO:0000256" key="7">
    <source>
        <dbReference type="ARBA" id="ARBA00022884"/>
    </source>
</evidence>
<evidence type="ECO:0000256" key="11">
    <source>
        <dbReference type="PIRNR" id="PIRNR006621"/>
    </source>
</evidence>
<accession>A0A1D8K7M3</accession>
<keyword evidence="7 10" id="KW-0694">RNA-binding</keyword>
<keyword evidence="3 10" id="KW-0285">Flavoprotein</keyword>
<dbReference type="PIRSF" id="PIRSF006621">
    <property type="entry name" value="Dus"/>
    <property type="match status" value="1"/>
</dbReference>
<dbReference type="GO" id="GO:0000049">
    <property type="term" value="F:tRNA binding"/>
    <property type="evidence" value="ECO:0007669"/>
    <property type="project" value="UniProtKB-UniRule"/>
</dbReference>
<comment type="catalytic activity">
    <reaction evidence="10">
        <text>5,6-dihydrouridine(20) in tRNA + NADP(+) = uridine(20) in tRNA + NADPH + H(+)</text>
        <dbReference type="Rhea" id="RHEA:53336"/>
        <dbReference type="Rhea" id="RHEA-COMP:13533"/>
        <dbReference type="Rhea" id="RHEA-COMP:13534"/>
        <dbReference type="ChEBI" id="CHEBI:15378"/>
        <dbReference type="ChEBI" id="CHEBI:57783"/>
        <dbReference type="ChEBI" id="CHEBI:58349"/>
        <dbReference type="ChEBI" id="CHEBI:65315"/>
        <dbReference type="ChEBI" id="CHEBI:74443"/>
        <dbReference type="EC" id="1.3.1.91"/>
    </reaction>
</comment>
<dbReference type="GO" id="GO:0050660">
    <property type="term" value="F:flavin adenine dinucleotide binding"/>
    <property type="evidence" value="ECO:0007669"/>
    <property type="project" value="InterPro"/>
</dbReference>
<evidence type="ECO:0000256" key="13">
    <source>
        <dbReference type="PIRSR" id="PIRSR006621-2"/>
    </source>
</evidence>
<keyword evidence="13" id="KW-0547">Nucleotide-binding</keyword>
<comment type="catalytic activity">
    <reaction evidence="10">
        <text>5,6-dihydrouridine(20) in tRNA + NAD(+) = uridine(20) in tRNA + NADH + H(+)</text>
        <dbReference type="Rhea" id="RHEA:53340"/>
        <dbReference type="Rhea" id="RHEA-COMP:13533"/>
        <dbReference type="Rhea" id="RHEA-COMP:13534"/>
        <dbReference type="ChEBI" id="CHEBI:15378"/>
        <dbReference type="ChEBI" id="CHEBI:57540"/>
        <dbReference type="ChEBI" id="CHEBI:57945"/>
        <dbReference type="ChEBI" id="CHEBI:65315"/>
        <dbReference type="ChEBI" id="CHEBI:74443"/>
        <dbReference type="EC" id="1.3.1.91"/>
    </reaction>
</comment>
<feature type="binding site" evidence="10 13">
    <location>
        <begin position="210"/>
        <end position="212"/>
    </location>
    <ligand>
        <name>FMN</name>
        <dbReference type="ChEBI" id="CHEBI:58210"/>
    </ligand>
</feature>
<dbReference type="PANTHER" id="PTHR42907">
    <property type="entry name" value="FMN-LINKED OXIDOREDUCTASES SUPERFAMILY PROTEIN"/>
    <property type="match status" value="1"/>
</dbReference>
<dbReference type="InterPro" id="IPR001269">
    <property type="entry name" value="DUS_fam"/>
</dbReference>
<dbReference type="GO" id="GO:0102264">
    <property type="term" value="F:tRNA-dihydrouridine20 synthase activity"/>
    <property type="evidence" value="ECO:0007669"/>
    <property type="project" value="UniProtKB-EC"/>
</dbReference>
<dbReference type="AlphaFoldDB" id="A0A1D8K7M3"/>
<keyword evidence="6 10" id="KW-0521">NADP</keyword>
<dbReference type="InterPro" id="IPR004653">
    <property type="entry name" value="DusA"/>
</dbReference>